<keyword evidence="2" id="KW-1185">Reference proteome</keyword>
<accession>A0A812QD44</accession>
<dbReference type="Proteomes" id="UP000604046">
    <property type="component" value="Unassembled WGS sequence"/>
</dbReference>
<reference evidence="1" key="1">
    <citation type="submission" date="2021-02" db="EMBL/GenBank/DDBJ databases">
        <authorList>
            <person name="Dougan E. K."/>
            <person name="Rhodes N."/>
            <person name="Thang M."/>
            <person name="Chan C."/>
        </authorList>
    </citation>
    <scope>NUCLEOTIDE SEQUENCE</scope>
</reference>
<organism evidence="1 2">
    <name type="scientific">Symbiodinium natans</name>
    <dbReference type="NCBI Taxonomy" id="878477"/>
    <lineage>
        <taxon>Eukaryota</taxon>
        <taxon>Sar</taxon>
        <taxon>Alveolata</taxon>
        <taxon>Dinophyceae</taxon>
        <taxon>Suessiales</taxon>
        <taxon>Symbiodiniaceae</taxon>
        <taxon>Symbiodinium</taxon>
    </lineage>
</organism>
<proteinExistence type="predicted"/>
<evidence type="ECO:0000313" key="2">
    <source>
        <dbReference type="Proteomes" id="UP000604046"/>
    </source>
</evidence>
<sequence length="441" mass="49834">MLGQLSTLAPAHRARCRHPSLSTPNPSFRRCTAWSPKFGAWQAKRYSQCFGMSTGAKSKAFEKIDEAKGKFSELDGGDYAAMLVDKDYNEVKYYGSRGKVQTEMEEYWKQHFKGSRALDKIKKNQSKEAPTTEVKVKEYALDDSLAELRRDHWVSEEERAEPVVFRWELDETRTKIDKCLCGDLFLPSPEKDKIGFLAISLARFDTVTLKRDRAEGTVISVNRESRVCKVVFPDRETSKRVGYQTLSSLTFSRRKAKEASLQLRAQDFLPPEEGDTHMPASKQGEELLEVKEVWEDDETGNFHWTYGDEKVNARAPATSCDPDGKVVVPFRATPTAEVQEMLKQSEEVAATMANVAELSELVTGKRRQQAAKRGAVCADPQRIRKRRPRVEVKCTGQAFLCKPGSRLGLLSTTVQKVWLWLWLICGIKASLSPKLDEVPVA</sequence>
<comment type="caution">
    <text evidence="1">The sequence shown here is derived from an EMBL/GenBank/DDBJ whole genome shotgun (WGS) entry which is preliminary data.</text>
</comment>
<dbReference type="AlphaFoldDB" id="A0A812QD44"/>
<gene>
    <name evidence="1" type="ORF">SNAT2548_LOCUS20932</name>
</gene>
<dbReference type="OrthoDB" id="10556624at2759"/>
<protein>
    <submittedName>
        <fullName evidence="1">Uncharacterized protein</fullName>
    </submittedName>
</protein>
<dbReference type="EMBL" id="CAJNDS010002229">
    <property type="protein sequence ID" value="CAE7383675.1"/>
    <property type="molecule type" value="Genomic_DNA"/>
</dbReference>
<evidence type="ECO:0000313" key="1">
    <source>
        <dbReference type="EMBL" id="CAE7383675.1"/>
    </source>
</evidence>
<name>A0A812QD44_9DINO</name>